<evidence type="ECO:0000259" key="12">
    <source>
        <dbReference type="PROSITE" id="PS50112"/>
    </source>
</evidence>
<evidence type="ECO:0000256" key="8">
    <source>
        <dbReference type="ARBA" id="ARBA00023012"/>
    </source>
</evidence>
<keyword evidence="3 9" id="KW-0597">Phosphoprotein</keyword>
<feature type="domain" description="Response regulatory" evidence="11">
    <location>
        <begin position="28"/>
        <end position="145"/>
    </location>
</feature>
<dbReference type="EMBL" id="QOCW01000002">
    <property type="protein sequence ID" value="RBW70929.1"/>
    <property type="molecule type" value="Genomic_DNA"/>
</dbReference>
<dbReference type="PROSITE" id="PS50109">
    <property type="entry name" value="HIS_KIN"/>
    <property type="match status" value="1"/>
</dbReference>
<dbReference type="CDD" id="cd00082">
    <property type="entry name" value="HisKA"/>
    <property type="match status" value="1"/>
</dbReference>
<dbReference type="SUPFAM" id="SSF55785">
    <property type="entry name" value="PYP-like sensor domain (PAS domain)"/>
    <property type="match status" value="2"/>
</dbReference>
<reference evidence="13 14" key="1">
    <citation type="submission" date="2018-07" db="EMBL/GenBank/DDBJ databases">
        <title>Lottiidibacillus patelloidae gen. nov., sp. nov., isolated from the intestinal tract of a marine limpet and the reclassification of B. taeanensis BH030017T, B. algicola KMM 3737T and B. hwajinpoensis SW-72T as genus Lottiidibacillus.</title>
        <authorList>
            <person name="Liu R."/>
            <person name="Huang Z."/>
        </authorList>
    </citation>
    <scope>NUCLEOTIDE SEQUENCE [LARGE SCALE GENOMIC DNA]</scope>
    <source>
        <strain evidence="13 14">BH030017</strain>
    </source>
</reference>
<dbReference type="SMART" id="SM00387">
    <property type="entry name" value="HATPase_c"/>
    <property type="match status" value="1"/>
</dbReference>
<sequence>METVIKSTIQQKNGIEKSNSERTSKKINILMVDDHLENLLALEAVLSSSQYHLVGVNSGEEALKYILREDFALILLDVQMPGLNGFETAKLIRSRERSKHIPILFITAISQDMDHVLRGYSVGAIDYIFKPFHPETLKRKVEQFVNIYKNHEKKISKTETKHTVELEKVNKKLNRTNSSLRKMEALTKASSEVLFDTIVTFDGDGTIAAVNPAVKAMFGYKEEELIGESIISLFSEISGEKESRTVLLENSFKKSLIGKVIEATAIRKNSSIFPCDLQIGEAIIEEEPIFVCSIRDVTERKKIEELKNQQVNDLERLVKERTAELILANEKLKKEIEERKKMSDFLALSEERFRKIFESSPNLLAIRSKVDGKYFDVNSTWENEIGYSVDELNGHSNELLYYAADSSDKEKIKRKSVKIDDVLRNEKVSFETKSGEVHQGLLSTEVIDIQSEPCILIVLTDITERTHLEKEMSRLDRLNLIGEMAAGIAHEIRNPMTTVCGFLQMSKNNREILTAEHIDLMMKELGRANAIITEFLNLAKNKVSDQSKQQLNPIIESLFPLIQAEAMLSDKHVLLQLDKCPELYLDEKEIRQLVLNLSLNGLDAMQSGGILTIRTYCEQSAVILEIIDTGSGIKQDIIEKIGTPFFTTKDEGTGLGLAICYSVAERHQAEISIDTSSEGTTFKIRFTN</sequence>
<dbReference type="Pfam" id="PF02518">
    <property type="entry name" value="HATPase_c"/>
    <property type="match status" value="1"/>
</dbReference>
<dbReference type="InterPro" id="IPR001789">
    <property type="entry name" value="Sig_transdc_resp-reg_receiver"/>
</dbReference>
<dbReference type="Pfam" id="PF13426">
    <property type="entry name" value="PAS_9"/>
    <property type="match status" value="1"/>
</dbReference>
<dbReference type="Gene3D" id="1.10.287.130">
    <property type="match status" value="1"/>
</dbReference>
<dbReference type="OrthoDB" id="9759607at2"/>
<evidence type="ECO:0000256" key="4">
    <source>
        <dbReference type="ARBA" id="ARBA00022679"/>
    </source>
</evidence>
<dbReference type="RefSeq" id="WP_113804407.1">
    <property type="nucleotide sequence ID" value="NZ_QOCW01000002.1"/>
</dbReference>
<dbReference type="Pfam" id="PF00072">
    <property type="entry name" value="Response_reg"/>
    <property type="match status" value="1"/>
</dbReference>
<evidence type="ECO:0000256" key="9">
    <source>
        <dbReference type="PROSITE-ProRule" id="PRU00169"/>
    </source>
</evidence>
<feature type="modified residue" description="4-aspartylphosphate" evidence="9">
    <location>
        <position position="77"/>
    </location>
</feature>
<dbReference type="Proteomes" id="UP000253314">
    <property type="component" value="Unassembled WGS sequence"/>
</dbReference>
<dbReference type="InterPro" id="IPR005467">
    <property type="entry name" value="His_kinase_dom"/>
</dbReference>
<evidence type="ECO:0000256" key="5">
    <source>
        <dbReference type="ARBA" id="ARBA00022741"/>
    </source>
</evidence>
<comment type="caution">
    <text evidence="13">The sequence shown here is derived from an EMBL/GenBank/DDBJ whole genome shotgun (WGS) entry which is preliminary data.</text>
</comment>
<dbReference type="GO" id="GO:0005524">
    <property type="term" value="F:ATP binding"/>
    <property type="evidence" value="ECO:0007669"/>
    <property type="project" value="UniProtKB-KW"/>
</dbReference>
<dbReference type="Pfam" id="PF00512">
    <property type="entry name" value="HisKA"/>
    <property type="match status" value="1"/>
</dbReference>
<feature type="domain" description="Histidine kinase" evidence="10">
    <location>
        <begin position="487"/>
        <end position="688"/>
    </location>
</feature>
<keyword evidence="4" id="KW-0808">Transferase</keyword>
<dbReference type="Gene3D" id="3.40.50.2300">
    <property type="match status" value="1"/>
</dbReference>
<dbReference type="InterPro" id="IPR000014">
    <property type="entry name" value="PAS"/>
</dbReference>
<comment type="catalytic activity">
    <reaction evidence="1">
        <text>ATP + protein L-histidine = ADP + protein N-phospho-L-histidine.</text>
        <dbReference type="EC" id="2.7.13.3"/>
    </reaction>
</comment>
<evidence type="ECO:0000256" key="3">
    <source>
        <dbReference type="ARBA" id="ARBA00022553"/>
    </source>
</evidence>
<accession>A0A366Y1S2</accession>
<evidence type="ECO:0000256" key="2">
    <source>
        <dbReference type="ARBA" id="ARBA00012438"/>
    </source>
</evidence>
<evidence type="ECO:0000256" key="1">
    <source>
        <dbReference type="ARBA" id="ARBA00000085"/>
    </source>
</evidence>
<evidence type="ECO:0000313" key="13">
    <source>
        <dbReference type="EMBL" id="RBW70929.1"/>
    </source>
</evidence>
<gene>
    <name evidence="13" type="ORF">DS031_02730</name>
</gene>
<dbReference type="Gene3D" id="3.30.450.20">
    <property type="entry name" value="PAS domain"/>
    <property type="match status" value="2"/>
</dbReference>
<dbReference type="InterPro" id="IPR004358">
    <property type="entry name" value="Sig_transdc_His_kin-like_C"/>
</dbReference>
<keyword evidence="7" id="KW-0067">ATP-binding</keyword>
<dbReference type="InterPro" id="IPR003661">
    <property type="entry name" value="HisK_dim/P_dom"/>
</dbReference>
<feature type="domain" description="PAS" evidence="12">
    <location>
        <begin position="349"/>
        <end position="426"/>
    </location>
</feature>
<evidence type="ECO:0000256" key="7">
    <source>
        <dbReference type="ARBA" id="ARBA00022840"/>
    </source>
</evidence>
<dbReference type="InterPro" id="IPR003594">
    <property type="entry name" value="HATPase_dom"/>
</dbReference>
<dbReference type="EC" id="2.7.13.3" evidence="2"/>
<dbReference type="InterPro" id="IPR036097">
    <property type="entry name" value="HisK_dim/P_sf"/>
</dbReference>
<evidence type="ECO:0000259" key="11">
    <source>
        <dbReference type="PROSITE" id="PS50110"/>
    </source>
</evidence>
<dbReference type="PROSITE" id="PS50110">
    <property type="entry name" value="RESPONSE_REGULATORY"/>
    <property type="match status" value="1"/>
</dbReference>
<dbReference type="GO" id="GO:0000155">
    <property type="term" value="F:phosphorelay sensor kinase activity"/>
    <property type="evidence" value="ECO:0007669"/>
    <property type="project" value="InterPro"/>
</dbReference>
<proteinExistence type="predicted"/>
<organism evidence="13 14">
    <name type="scientific">Bacillus taeanensis</name>
    <dbReference type="NCBI Taxonomy" id="273032"/>
    <lineage>
        <taxon>Bacteria</taxon>
        <taxon>Bacillati</taxon>
        <taxon>Bacillota</taxon>
        <taxon>Bacilli</taxon>
        <taxon>Bacillales</taxon>
        <taxon>Bacillaceae</taxon>
        <taxon>Bacillus</taxon>
    </lineage>
</organism>
<keyword evidence="5" id="KW-0547">Nucleotide-binding</keyword>
<keyword evidence="14" id="KW-1185">Reference proteome</keyword>
<dbReference type="NCBIfam" id="TIGR00229">
    <property type="entry name" value="sensory_box"/>
    <property type="match status" value="2"/>
</dbReference>
<evidence type="ECO:0000259" key="10">
    <source>
        <dbReference type="PROSITE" id="PS50109"/>
    </source>
</evidence>
<feature type="domain" description="PAS" evidence="12">
    <location>
        <begin position="183"/>
        <end position="255"/>
    </location>
</feature>
<dbReference type="InterPro" id="IPR011006">
    <property type="entry name" value="CheY-like_superfamily"/>
</dbReference>
<dbReference type="CDD" id="cd00130">
    <property type="entry name" value="PAS"/>
    <property type="match status" value="2"/>
</dbReference>
<name>A0A366Y1S2_9BACI</name>
<dbReference type="InterPro" id="IPR035965">
    <property type="entry name" value="PAS-like_dom_sf"/>
</dbReference>
<dbReference type="SMART" id="SM00091">
    <property type="entry name" value="PAS"/>
    <property type="match status" value="2"/>
</dbReference>
<dbReference type="Pfam" id="PF13188">
    <property type="entry name" value="PAS_8"/>
    <property type="match status" value="1"/>
</dbReference>
<dbReference type="PRINTS" id="PR00344">
    <property type="entry name" value="BCTRLSENSOR"/>
</dbReference>
<protein>
    <recommendedName>
        <fullName evidence="2">histidine kinase</fullName>
        <ecNumber evidence="2">2.7.13.3</ecNumber>
    </recommendedName>
</protein>
<evidence type="ECO:0000313" key="14">
    <source>
        <dbReference type="Proteomes" id="UP000253314"/>
    </source>
</evidence>
<dbReference type="PANTHER" id="PTHR43547:SF2">
    <property type="entry name" value="HYBRID SIGNAL TRANSDUCTION HISTIDINE KINASE C"/>
    <property type="match status" value="1"/>
</dbReference>
<dbReference type="AlphaFoldDB" id="A0A366Y1S2"/>
<dbReference type="SMART" id="SM00388">
    <property type="entry name" value="HisKA"/>
    <property type="match status" value="1"/>
</dbReference>
<evidence type="ECO:0000256" key="6">
    <source>
        <dbReference type="ARBA" id="ARBA00022777"/>
    </source>
</evidence>
<dbReference type="SUPFAM" id="SSF52172">
    <property type="entry name" value="CheY-like"/>
    <property type="match status" value="1"/>
</dbReference>
<dbReference type="SUPFAM" id="SSF47384">
    <property type="entry name" value="Homodimeric domain of signal transducing histidine kinase"/>
    <property type="match status" value="1"/>
</dbReference>
<keyword evidence="6 13" id="KW-0418">Kinase</keyword>
<dbReference type="PANTHER" id="PTHR43547">
    <property type="entry name" value="TWO-COMPONENT HISTIDINE KINASE"/>
    <property type="match status" value="1"/>
</dbReference>
<dbReference type="InterPro" id="IPR036890">
    <property type="entry name" value="HATPase_C_sf"/>
</dbReference>
<dbReference type="Gene3D" id="3.30.565.10">
    <property type="entry name" value="Histidine kinase-like ATPase, C-terminal domain"/>
    <property type="match status" value="1"/>
</dbReference>
<dbReference type="SUPFAM" id="SSF55874">
    <property type="entry name" value="ATPase domain of HSP90 chaperone/DNA topoisomerase II/histidine kinase"/>
    <property type="match status" value="1"/>
</dbReference>
<keyword evidence="8" id="KW-0902">Two-component regulatory system</keyword>
<dbReference type="PROSITE" id="PS50112">
    <property type="entry name" value="PAS"/>
    <property type="match status" value="2"/>
</dbReference>
<dbReference type="SMART" id="SM00448">
    <property type="entry name" value="REC"/>
    <property type="match status" value="1"/>
</dbReference>